<feature type="transmembrane region" description="Helical" evidence="1">
    <location>
        <begin position="144"/>
        <end position="169"/>
    </location>
</feature>
<accession>A0A8R1IVF6</accession>
<dbReference type="EnsemblMetazoa" id="CJA40661a.1">
    <property type="protein sequence ID" value="CJA40661a.1"/>
    <property type="gene ID" value="WBGene00216509"/>
</dbReference>
<keyword evidence="3" id="KW-1185">Reference proteome</keyword>
<feature type="transmembrane region" description="Helical" evidence="1">
    <location>
        <begin position="56"/>
        <end position="75"/>
    </location>
</feature>
<name>A0A8R1IVF6_CAEJA</name>
<dbReference type="OMA" id="FEWAAEP"/>
<evidence type="ECO:0000313" key="3">
    <source>
        <dbReference type="Proteomes" id="UP000005237"/>
    </source>
</evidence>
<sequence length="179" mass="20915">MSNKFIRENSTVDINHEYKGESESSDEEHVDEPRHRAGFEWAAPPNAFFLVGPQNIVMFGAACLVVIISFMSWIFARYYSFVIWAVLLTVIIGLILFFPELFCNLINMVIQFVLWIIFFMFSVAKFFEVTFTDDDFELKESFRLVFIMIAIPAKLVITSIVILILFRILSLQYKNREIK</sequence>
<dbReference type="AlphaFoldDB" id="A0A8R1IVF6"/>
<protein>
    <recommendedName>
        <fullName evidence="4">Transmembrane protein</fullName>
    </recommendedName>
</protein>
<evidence type="ECO:0000256" key="1">
    <source>
        <dbReference type="SAM" id="Phobius"/>
    </source>
</evidence>
<evidence type="ECO:0008006" key="4">
    <source>
        <dbReference type="Google" id="ProtNLM"/>
    </source>
</evidence>
<dbReference type="Proteomes" id="UP000005237">
    <property type="component" value="Unassembled WGS sequence"/>
</dbReference>
<keyword evidence="1" id="KW-1133">Transmembrane helix</keyword>
<feature type="transmembrane region" description="Helical" evidence="1">
    <location>
        <begin position="81"/>
        <end position="98"/>
    </location>
</feature>
<reference evidence="3" key="1">
    <citation type="submission" date="2010-08" db="EMBL/GenBank/DDBJ databases">
        <authorList>
            <consortium name="Caenorhabditis japonica Sequencing Consortium"/>
            <person name="Wilson R.K."/>
        </authorList>
    </citation>
    <scope>NUCLEOTIDE SEQUENCE [LARGE SCALE GENOMIC DNA]</scope>
    <source>
        <strain evidence="3">DF5081</strain>
    </source>
</reference>
<keyword evidence="1" id="KW-0812">Transmembrane</keyword>
<organism evidence="2 3">
    <name type="scientific">Caenorhabditis japonica</name>
    <dbReference type="NCBI Taxonomy" id="281687"/>
    <lineage>
        <taxon>Eukaryota</taxon>
        <taxon>Metazoa</taxon>
        <taxon>Ecdysozoa</taxon>
        <taxon>Nematoda</taxon>
        <taxon>Chromadorea</taxon>
        <taxon>Rhabditida</taxon>
        <taxon>Rhabditina</taxon>
        <taxon>Rhabditomorpha</taxon>
        <taxon>Rhabditoidea</taxon>
        <taxon>Rhabditidae</taxon>
        <taxon>Peloderinae</taxon>
        <taxon>Caenorhabditis</taxon>
    </lineage>
</organism>
<reference evidence="2" key="2">
    <citation type="submission" date="2022-06" db="UniProtKB">
        <authorList>
            <consortium name="EnsemblMetazoa"/>
        </authorList>
    </citation>
    <scope>IDENTIFICATION</scope>
    <source>
        <strain evidence="2">DF5081</strain>
    </source>
</reference>
<keyword evidence="1" id="KW-0472">Membrane</keyword>
<proteinExistence type="predicted"/>
<feature type="transmembrane region" description="Helical" evidence="1">
    <location>
        <begin position="105"/>
        <end position="124"/>
    </location>
</feature>
<evidence type="ECO:0000313" key="2">
    <source>
        <dbReference type="EnsemblMetazoa" id="CJA40661a.1"/>
    </source>
</evidence>